<dbReference type="GeneID" id="94831256"/>
<feature type="compositionally biased region" description="Polar residues" evidence="2">
    <location>
        <begin position="1"/>
        <end position="10"/>
    </location>
</feature>
<sequence>MQFHTPNRKVQISFPSTSSESSPLNENMISLEDSNWSEIVCSKTDQYAKLIAVRKMNSHYKKEIAKLKQKMEELNRQGESSLSVLEAQKNDLHAENSRLSQIYQSNPSIELLESQLTILHSIKEQYAISITDDRPFREIGLLKMKDDIHQIPNRIYKLLKKLNQQKHHSLSTSITSIQRGNIPMQEAVLRRRYKVLKQTTEGSIKKAIVERENMRNEILALKEKLNIERSNLSMRRSIAYAQE</sequence>
<dbReference type="VEuPathDB" id="TrichDB:TRFO_12303"/>
<reference evidence="3" key="1">
    <citation type="submission" date="2016-10" db="EMBL/GenBank/DDBJ databases">
        <authorList>
            <person name="Benchimol M."/>
            <person name="Almeida L.G."/>
            <person name="Vasconcelos A.T."/>
            <person name="Perreira-Neves A."/>
            <person name="Rosa I.A."/>
            <person name="Tasca T."/>
            <person name="Bogo M.R."/>
            <person name="de Souza W."/>
        </authorList>
    </citation>
    <scope>NUCLEOTIDE SEQUENCE [LARGE SCALE GENOMIC DNA]</scope>
    <source>
        <strain evidence="3">K</strain>
    </source>
</reference>
<feature type="coiled-coil region" evidence="1">
    <location>
        <begin position="50"/>
        <end position="77"/>
    </location>
</feature>
<evidence type="ECO:0000313" key="3">
    <source>
        <dbReference type="EMBL" id="OHS92754.1"/>
    </source>
</evidence>
<feature type="region of interest" description="Disordered" evidence="2">
    <location>
        <begin position="1"/>
        <end position="25"/>
    </location>
</feature>
<protein>
    <submittedName>
        <fullName evidence="3">Uncharacterized protein</fullName>
    </submittedName>
</protein>
<comment type="caution">
    <text evidence="3">The sequence shown here is derived from an EMBL/GenBank/DDBJ whole genome shotgun (WGS) entry which is preliminary data.</text>
</comment>
<evidence type="ECO:0000313" key="4">
    <source>
        <dbReference type="Proteomes" id="UP000179807"/>
    </source>
</evidence>
<dbReference type="EMBL" id="MLAK01001470">
    <property type="protein sequence ID" value="OHS92754.1"/>
    <property type="molecule type" value="Genomic_DNA"/>
</dbReference>
<dbReference type="AlphaFoldDB" id="A0A1J4IZZ6"/>
<dbReference type="RefSeq" id="XP_068345891.1">
    <property type="nucleotide sequence ID" value="XM_068496552.1"/>
</dbReference>
<dbReference type="Proteomes" id="UP000179807">
    <property type="component" value="Unassembled WGS sequence"/>
</dbReference>
<evidence type="ECO:0000256" key="1">
    <source>
        <dbReference type="SAM" id="Coils"/>
    </source>
</evidence>
<accession>A0A1J4IZZ6</accession>
<gene>
    <name evidence="3" type="ORF">TRFO_12303</name>
</gene>
<keyword evidence="4" id="KW-1185">Reference proteome</keyword>
<feature type="compositionally biased region" description="Low complexity" evidence="2">
    <location>
        <begin position="13"/>
        <end position="22"/>
    </location>
</feature>
<evidence type="ECO:0000256" key="2">
    <source>
        <dbReference type="SAM" id="MobiDB-lite"/>
    </source>
</evidence>
<organism evidence="3 4">
    <name type="scientific">Tritrichomonas foetus</name>
    <dbReference type="NCBI Taxonomy" id="1144522"/>
    <lineage>
        <taxon>Eukaryota</taxon>
        <taxon>Metamonada</taxon>
        <taxon>Parabasalia</taxon>
        <taxon>Tritrichomonadida</taxon>
        <taxon>Tritrichomonadidae</taxon>
        <taxon>Tritrichomonas</taxon>
    </lineage>
</organism>
<feature type="coiled-coil region" evidence="1">
    <location>
        <begin position="204"/>
        <end position="231"/>
    </location>
</feature>
<name>A0A1J4IZZ6_9EUKA</name>
<keyword evidence="1" id="KW-0175">Coiled coil</keyword>
<proteinExistence type="predicted"/>